<feature type="transmembrane region" description="Helical" evidence="1">
    <location>
        <begin position="43"/>
        <end position="64"/>
    </location>
</feature>
<keyword evidence="1" id="KW-1133">Transmembrane helix</keyword>
<evidence type="ECO:0000313" key="3">
    <source>
        <dbReference type="Proteomes" id="UP000256304"/>
    </source>
</evidence>
<dbReference type="EMBL" id="QTTN01000029">
    <property type="protein sequence ID" value="REE70550.1"/>
    <property type="molecule type" value="Genomic_DNA"/>
</dbReference>
<keyword evidence="3" id="KW-1185">Reference proteome</keyword>
<dbReference type="Proteomes" id="UP000256304">
    <property type="component" value="Unassembled WGS sequence"/>
</dbReference>
<protein>
    <submittedName>
        <fullName evidence="2">Uncharacterized protein</fullName>
    </submittedName>
</protein>
<keyword evidence="1" id="KW-0472">Membrane</keyword>
<evidence type="ECO:0000313" key="2">
    <source>
        <dbReference type="EMBL" id="REE70550.1"/>
    </source>
</evidence>
<name>A0A3D9R452_9BACL</name>
<dbReference type="AlphaFoldDB" id="A0A3D9R452"/>
<proteinExistence type="predicted"/>
<organism evidence="2 3">
    <name type="scientific">Paenibacillus taihuensis</name>
    <dbReference type="NCBI Taxonomy" id="1156355"/>
    <lineage>
        <taxon>Bacteria</taxon>
        <taxon>Bacillati</taxon>
        <taxon>Bacillota</taxon>
        <taxon>Bacilli</taxon>
        <taxon>Bacillales</taxon>
        <taxon>Paenibacillaceae</taxon>
        <taxon>Paenibacillus</taxon>
    </lineage>
</organism>
<reference evidence="2 3" key="1">
    <citation type="submission" date="2018-08" db="EMBL/GenBank/DDBJ databases">
        <title>Genomic Encyclopedia of Type Strains, Phase III (KMG-III): the genomes of soil and plant-associated and newly described type strains.</title>
        <authorList>
            <person name="Whitman W."/>
        </authorList>
    </citation>
    <scope>NUCLEOTIDE SEQUENCE [LARGE SCALE GENOMIC DNA]</scope>
    <source>
        <strain evidence="2 3">CGMCC 1.10966</strain>
    </source>
</reference>
<feature type="transmembrane region" description="Helical" evidence="1">
    <location>
        <begin position="14"/>
        <end position="37"/>
    </location>
</feature>
<sequence>MIQKILKRIDLNKFTLASLAGTVGFVVLMRALAWILGKFELAFRSWVWAVSIALTAILVIAFLINGRLAK</sequence>
<gene>
    <name evidence="2" type="ORF">A8990_12935</name>
</gene>
<keyword evidence="1" id="KW-0812">Transmembrane</keyword>
<accession>A0A3D9R452</accession>
<evidence type="ECO:0000256" key="1">
    <source>
        <dbReference type="SAM" id="Phobius"/>
    </source>
</evidence>
<comment type="caution">
    <text evidence="2">The sequence shown here is derived from an EMBL/GenBank/DDBJ whole genome shotgun (WGS) entry which is preliminary data.</text>
</comment>